<dbReference type="InterPro" id="IPR011639">
    <property type="entry name" value="MethylTrfase_TaqI-like_dom"/>
</dbReference>
<dbReference type="GO" id="GO:0009007">
    <property type="term" value="F:site-specific DNA-methyltransferase (adenine-specific) activity"/>
    <property type="evidence" value="ECO:0007669"/>
    <property type="project" value="UniProtKB-EC"/>
</dbReference>
<dbReference type="PANTHER" id="PTHR33841">
    <property type="entry name" value="DNA METHYLTRANSFERASE YEEA-RELATED"/>
    <property type="match status" value="1"/>
</dbReference>
<feature type="domain" description="Type II methyltransferase M.TaqI-like" evidence="7">
    <location>
        <begin position="529"/>
        <end position="676"/>
    </location>
</feature>
<comment type="caution">
    <text evidence="8">The sequence shown here is derived from an EMBL/GenBank/DDBJ whole genome shotgun (WGS) entry which is preliminary data.</text>
</comment>
<evidence type="ECO:0000256" key="5">
    <source>
        <dbReference type="ARBA" id="ARBA00047942"/>
    </source>
</evidence>
<evidence type="ECO:0000256" key="3">
    <source>
        <dbReference type="ARBA" id="ARBA00022679"/>
    </source>
</evidence>
<reference evidence="8 9" key="1">
    <citation type="submission" date="2021-03" db="EMBL/GenBank/DDBJ databases">
        <title>Genomic Encyclopedia of Type Strains, Phase IV (KMG-IV): sequencing the most valuable type-strain genomes for metagenomic binning, comparative biology and taxonomic classification.</title>
        <authorList>
            <person name="Goeker M."/>
        </authorList>
    </citation>
    <scope>NUCLEOTIDE SEQUENCE [LARGE SCALE GENOMIC DNA]</scope>
    <source>
        <strain evidence="8 9">DSM 12287</strain>
    </source>
</reference>
<evidence type="ECO:0000313" key="8">
    <source>
        <dbReference type="EMBL" id="MBP1903386.1"/>
    </source>
</evidence>
<keyword evidence="2 8" id="KW-0489">Methyltransferase</keyword>
<dbReference type="InterPro" id="IPR002052">
    <property type="entry name" value="DNA_methylase_N6_adenine_CS"/>
</dbReference>
<feature type="region of interest" description="Disordered" evidence="6">
    <location>
        <begin position="1066"/>
        <end position="1094"/>
    </location>
</feature>
<dbReference type="AlphaFoldDB" id="A0A8J7RGB7"/>
<dbReference type="EMBL" id="JAGGKE010000024">
    <property type="protein sequence ID" value="MBP1903386.1"/>
    <property type="molecule type" value="Genomic_DNA"/>
</dbReference>
<evidence type="ECO:0000313" key="9">
    <source>
        <dbReference type="Proteomes" id="UP000770586"/>
    </source>
</evidence>
<dbReference type="PROSITE" id="PS00092">
    <property type="entry name" value="N6_MTASE"/>
    <property type="match status" value="1"/>
</dbReference>
<accession>A0A8J7RGB7</accession>
<dbReference type="Gene3D" id="3.40.50.150">
    <property type="entry name" value="Vaccinia Virus protein VP39"/>
    <property type="match status" value="1"/>
</dbReference>
<dbReference type="EC" id="2.1.1.72" evidence="1"/>
<dbReference type="InterPro" id="IPR029063">
    <property type="entry name" value="SAM-dependent_MTases_sf"/>
</dbReference>
<comment type="catalytic activity">
    <reaction evidence="5">
        <text>a 2'-deoxyadenosine in DNA + S-adenosyl-L-methionine = an N(6)-methyl-2'-deoxyadenosine in DNA + S-adenosyl-L-homocysteine + H(+)</text>
        <dbReference type="Rhea" id="RHEA:15197"/>
        <dbReference type="Rhea" id="RHEA-COMP:12418"/>
        <dbReference type="Rhea" id="RHEA-COMP:12419"/>
        <dbReference type="ChEBI" id="CHEBI:15378"/>
        <dbReference type="ChEBI" id="CHEBI:57856"/>
        <dbReference type="ChEBI" id="CHEBI:59789"/>
        <dbReference type="ChEBI" id="CHEBI:90615"/>
        <dbReference type="ChEBI" id="CHEBI:90616"/>
        <dbReference type="EC" id="2.1.1.72"/>
    </reaction>
</comment>
<dbReference type="GO" id="GO:0006304">
    <property type="term" value="P:DNA modification"/>
    <property type="evidence" value="ECO:0007669"/>
    <property type="project" value="InterPro"/>
</dbReference>
<evidence type="ECO:0000256" key="4">
    <source>
        <dbReference type="ARBA" id="ARBA00022691"/>
    </source>
</evidence>
<keyword evidence="9" id="KW-1185">Reference proteome</keyword>
<dbReference type="PRINTS" id="PR00507">
    <property type="entry name" value="N12N6MTFRASE"/>
</dbReference>
<dbReference type="GO" id="GO:0003676">
    <property type="term" value="F:nucleic acid binding"/>
    <property type="evidence" value="ECO:0007669"/>
    <property type="project" value="InterPro"/>
</dbReference>
<organism evidence="8 9">
    <name type="scientific">Halorubrum trapanicum</name>
    <dbReference type="NCBI Taxonomy" id="29284"/>
    <lineage>
        <taxon>Archaea</taxon>
        <taxon>Methanobacteriati</taxon>
        <taxon>Methanobacteriota</taxon>
        <taxon>Stenosarchaea group</taxon>
        <taxon>Halobacteria</taxon>
        <taxon>Halobacteriales</taxon>
        <taxon>Haloferacaceae</taxon>
        <taxon>Halorubrum</taxon>
    </lineage>
</organism>
<gene>
    <name evidence="8" type="ORF">J2744_003091</name>
</gene>
<dbReference type="Proteomes" id="UP000770586">
    <property type="component" value="Unassembled WGS sequence"/>
</dbReference>
<evidence type="ECO:0000256" key="1">
    <source>
        <dbReference type="ARBA" id="ARBA00011900"/>
    </source>
</evidence>
<evidence type="ECO:0000256" key="2">
    <source>
        <dbReference type="ARBA" id="ARBA00022603"/>
    </source>
</evidence>
<keyword evidence="4" id="KW-0949">S-adenosyl-L-methionine</keyword>
<name>A0A8J7RGB7_9EURY</name>
<dbReference type="SUPFAM" id="SSF53335">
    <property type="entry name" value="S-adenosyl-L-methionine-dependent methyltransferases"/>
    <property type="match status" value="1"/>
</dbReference>
<protein>
    <recommendedName>
        <fullName evidence="1">site-specific DNA-methyltransferase (adenine-specific)</fullName>
        <ecNumber evidence="1">2.1.1.72</ecNumber>
    </recommendedName>
</protein>
<feature type="compositionally biased region" description="Basic and acidic residues" evidence="6">
    <location>
        <begin position="1073"/>
        <end position="1082"/>
    </location>
</feature>
<dbReference type="Pfam" id="PF07669">
    <property type="entry name" value="Eco57I"/>
    <property type="match status" value="1"/>
</dbReference>
<dbReference type="InterPro" id="IPR050953">
    <property type="entry name" value="N4_N6_ade-DNA_methylase"/>
</dbReference>
<evidence type="ECO:0000256" key="6">
    <source>
        <dbReference type="SAM" id="MobiDB-lite"/>
    </source>
</evidence>
<evidence type="ECO:0000259" key="7">
    <source>
        <dbReference type="Pfam" id="PF07669"/>
    </source>
</evidence>
<proteinExistence type="predicted"/>
<dbReference type="RefSeq" id="WP_210114060.1">
    <property type="nucleotide sequence ID" value="NZ_BAAADX010000021.1"/>
</dbReference>
<sequence length="1094" mass="124055">MDEYLQQQEVERPADTDDIIEAVEGWTGTSTSLTERNLQQSFVSDIFSDVLGYTRPRGSAGEFQLLPESLSEGGEGFPDVLLGHFEQDDGELTEDVRKVVGELKDPGTDLDKVDPSRLKSPVEQAFEYAITNGLSVRWVVASNMEVVRLYHHGSIDHYEEWEIDEFLDADGEPTETFWEFYFIMHRRFLIGEDADSDIEDLMAQNLSERLELTEDFYQFYREAVEDVYEVIIDEDPELAESSDGQLAAIQAAQTFIHRGLVICFFSDHPSGLLPDDLLKDVIETGRDLPTLDDQKIYPLIQDLFRVIDTGSPDEYPYDIFGYDGGLFEEDDVLQSVTLPDELFTDTYEIGDSEIEGVYGFYEYDFHSDLNEHVLGRIFEESVGDIEQVRANLAEGESNPFSGDRGDYGLYFTREGLTEYVAEKSIQDLLQDKRAKIRDELDLDNGEMEMENPDKEFLEAYLKEIVNIRIADIACGSGAFLVSCFNHLSREARRVHEKLRSAKVAAAGSDGPVQVPLESFEKREIEILDKCLHGNDLLQEAIEISKLSVWLRSARKNTSLGMLTGNFASQDALAGEIQFEDIDETAGFGEFDLIIGNPPWGGQVSPEATEWVDRELGDGFDVENMDTYELFILTACKYLDDGGRLAYVLPKTLLRSEKAEIRQYLLDNYEFERFHIMGADWFGSDIRMSTVTMQLKNTEPSAENTFRSMTLVDEDRRKAIEGELSLSQLESAYAFDIPQSRCIESGEIEPFRYVEDDELLDTMEDNSIPVGAFCESHRGVELNKAGHVIKCPACGKWIAPPRKKEPDEEKECNYCEVEFKYQNRVGEEYLISDDPADGDVLYMDGDSFDARYDELELKGLDLGYDGVNYKDQSVYDGDKLFIREAGVGLSVAYHGDTVYCPRSVYVYKIRDDQQDMLDWYVDVDLADEDEEYEGKWANPENVPSGLDTTTYHKFLLGLMNSRVLHYYMFKRSGEIDAAEAFANMRQTDIRELPVPVAKLSEEDGRETAEEIADCVDTMLDDGELGDSTDWKIDRLLMGLYGLDPGKLVYINSQMGLGAYHKKMQELYPDGKPPAPERKQDVKLNVDAAEAAEADD</sequence>
<dbReference type="OrthoDB" id="45790at2157"/>
<dbReference type="GO" id="GO:0032259">
    <property type="term" value="P:methylation"/>
    <property type="evidence" value="ECO:0007669"/>
    <property type="project" value="UniProtKB-KW"/>
</dbReference>
<dbReference type="PANTHER" id="PTHR33841:SF1">
    <property type="entry name" value="DNA METHYLTRANSFERASE A"/>
    <property type="match status" value="1"/>
</dbReference>
<keyword evidence="3" id="KW-0808">Transferase</keyword>